<dbReference type="InterPro" id="IPR004254">
    <property type="entry name" value="AdipoR/HlyIII-related"/>
</dbReference>
<evidence type="ECO:0000313" key="8">
    <source>
        <dbReference type="EMBL" id="GAP04673.1"/>
    </source>
</evidence>
<dbReference type="Proteomes" id="UP000064514">
    <property type="component" value="Unassembled WGS sequence"/>
</dbReference>
<dbReference type="EMBL" id="CAUZLT010000003">
    <property type="protein sequence ID" value="CAK1244474.1"/>
    <property type="molecule type" value="Genomic_DNA"/>
</dbReference>
<evidence type="ECO:0000256" key="3">
    <source>
        <dbReference type="ARBA" id="ARBA00022989"/>
    </source>
</evidence>
<protein>
    <submittedName>
        <fullName evidence="7 8">Hemolysin III</fullName>
    </submittedName>
</protein>
<feature type="transmembrane region" description="Helical" evidence="6">
    <location>
        <begin position="166"/>
        <end position="188"/>
    </location>
</feature>
<keyword evidence="5" id="KW-0479">Metal-binding</keyword>
<feature type="binding site" evidence="5">
    <location>
        <position position="198"/>
    </location>
    <ligand>
        <name>Zn(2+)</name>
        <dbReference type="ChEBI" id="CHEBI:29105"/>
    </ligand>
</feature>
<dbReference type="AlphaFoldDB" id="A0A3F3HHA6"/>
<dbReference type="EMBL" id="DF968084">
    <property type="protein sequence ID" value="GAP04673.1"/>
    <property type="molecule type" value="Genomic_DNA"/>
</dbReference>
<dbReference type="PANTHER" id="PTHR20855:SF3">
    <property type="entry name" value="LD03007P"/>
    <property type="match status" value="1"/>
</dbReference>
<proteinExistence type="predicted"/>
<evidence type="ECO:0000256" key="4">
    <source>
        <dbReference type="ARBA" id="ARBA00023136"/>
    </source>
</evidence>
<comment type="subcellular location">
    <subcellularLocation>
        <location evidence="1">Membrane</location>
        <topology evidence="1">Multi-pass membrane protein</topology>
    </subcellularLocation>
</comment>
<dbReference type="GO" id="GO:0016020">
    <property type="term" value="C:membrane"/>
    <property type="evidence" value="ECO:0007669"/>
    <property type="project" value="UniProtKB-SubCell"/>
</dbReference>
<dbReference type="GO" id="GO:0046872">
    <property type="term" value="F:metal ion binding"/>
    <property type="evidence" value="ECO:0007669"/>
    <property type="project" value="UniProtKB-KW"/>
</dbReference>
<keyword evidence="3 6" id="KW-1133">Transmembrane helix</keyword>
<feature type="transmembrane region" description="Helical" evidence="6">
    <location>
        <begin position="113"/>
        <end position="132"/>
    </location>
</feature>
<evidence type="ECO:0000256" key="1">
    <source>
        <dbReference type="ARBA" id="ARBA00004141"/>
    </source>
</evidence>
<sequence>MEIKKHGKAYQIVYEVLNAVTHGLGFILAIIASVFLALKIVRDGQTSGIEIAAVSIYLTSVSLFLLASTLFHSLVFTRAAKIFQFMDHAGIYFVILGSYTPYTWLVLKGGWGIGIWSAILLMTIAGLIYDLFLVGRFPWLSVLIYLVMGWLIIIAMPLLWTALSPTAFWLLLAGGVVYSLGTIFYLVPKIPMGHVYWHVFVLVGAGLMYCSIYLTL</sequence>
<keyword evidence="2 6" id="KW-0812">Transmembrane</keyword>
<evidence type="ECO:0000313" key="9">
    <source>
        <dbReference type="Proteomes" id="UP001314262"/>
    </source>
</evidence>
<dbReference type="STRING" id="709323.GCA_001047135_01233"/>
<keyword evidence="9" id="KW-1185">Reference proteome</keyword>
<feature type="transmembrane region" description="Helical" evidence="6">
    <location>
        <begin position="12"/>
        <end position="36"/>
    </location>
</feature>
<reference evidence="7 9" key="2">
    <citation type="submission" date="2023-10" db="EMBL/GenBank/DDBJ databases">
        <authorList>
            <person name="Botero Cardona J."/>
        </authorList>
    </citation>
    <scope>NUCLEOTIDE SEQUENCE [LARGE SCALE GENOMIC DNA]</scope>
    <source>
        <strain evidence="7 9">R-53137</strain>
    </source>
</reference>
<keyword evidence="5" id="KW-0862">Zinc</keyword>
<evidence type="ECO:0000256" key="5">
    <source>
        <dbReference type="PIRSR" id="PIRSR604254-1"/>
    </source>
</evidence>
<feature type="transmembrane region" description="Helical" evidence="6">
    <location>
        <begin position="56"/>
        <end position="77"/>
    </location>
</feature>
<dbReference type="Pfam" id="PF03006">
    <property type="entry name" value="HlyIII"/>
    <property type="match status" value="1"/>
</dbReference>
<organism evidence="8">
    <name type="scientific">Fructobacillus tropaeoli</name>
    <dbReference type="NCBI Taxonomy" id="709323"/>
    <lineage>
        <taxon>Bacteria</taxon>
        <taxon>Bacillati</taxon>
        <taxon>Bacillota</taxon>
        <taxon>Bacilli</taxon>
        <taxon>Lactobacillales</taxon>
        <taxon>Lactobacillaceae</taxon>
        <taxon>Fructobacillus</taxon>
    </lineage>
</organism>
<evidence type="ECO:0000313" key="7">
    <source>
        <dbReference type="EMBL" id="CAK1244474.1"/>
    </source>
</evidence>
<name>A0A3F3HHA6_9LACO</name>
<feature type="transmembrane region" description="Helical" evidence="6">
    <location>
        <begin position="89"/>
        <end position="107"/>
    </location>
</feature>
<dbReference type="RefSeq" id="WP_059394039.1">
    <property type="nucleotide sequence ID" value="NZ_BOJU01000003.1"/>
</dbReference>
<feature type="binding site" evidence="5">
    <location>
        <position position="194"/>
    </location>
    <ligand>
        <name>Zn(2+)</name>
        <dbReference type="ChEBI" id="CHEBI:29105"/>
    </ligand>
</feature>
<dbReference type="PANTHER" id="PTHR20855">
    <property type="entry name" value="ADIPOR/PROGESTIN RECEPTOR-RELATED"/>
    <property type="match status" value="1"/>
</dbReference>
<accession>A0A3F3HHA6</accession>
<evidence type="ECO:0000256" key="2">
    <source>
        <dbReference type="ARBA" id="ARBA00022692"/>
    </source>
</evidence>
<feature type="transmembrane region" description="Helical" evidence="6">
    <location>
        <begin position="195"/>
        <end position="214"/>
    </location>
</feature>
<dbReference type="Proteomes" id="UP001314262">
    <property type="component" value="Unassembled WGS sequence"/>
</dbReference>
<feature type="binding site" evidence="5">
    <location>
        <position position="72"/>
    </location>
    <ligand>
        <name>Zn(2+)</name>
        <dbReference type="ChEBI" id="CHEBI:29105"/>
    </ligand>
</feature>
<evidence type="ECO:0000256" key="6">
    <source>
        <dbReference type="SAM" id="Phobius"/>
    </source>
</evidence>
<keyword evidence="4 6" id="KW-0472">Membrane</keyword>
<gene>
    <name evidence="8" type="ORF">FTRO_0070340</name>
    <name evidence="7" type="ORF">R53137_KAKDMLNK_00982</name>
</gene>
<reference evidence="8" key="1">
    <citation type="journal article" date="2015" name="BMC Genomics">
        <title>Comparative genomics of Fructobacillus spp. and Leuconostoc spp. reveals niche-specific evolution of Fructobacillus spp.</title>
        <authorList>
            <person name="Endo A."/>
            <person name="Tanizawa Y."/>
            <person name="Tanaka N."/>
            <person name="Maeno S."/>
            <person name="Kumar H."/>
            <person name="Shiwa Y."/>
            <person name="Okada S."/>
            <person name="Yoshikawa H."/>
            <person name="Dicks L."/>
            <person name="Nakagawa J."/>
            <person name="Arita M."/>
        </authorList>
    </citation>
    <scope>NUCLEOTIDE SEQUENCE [LARGE SCALE GENOMIC DNA]</scope>
    <source>
        <strain evidence="8">F214-1</strain>
    </source>
</reference>
<feature type="transmembrane region" description="Helical" evidence="6">
    <location>
        <begin position="139"/>
        <end position="160"/>
    </location>
</feature>